<accession>A0AAV7ZEH3</accession>
<dbReference type="EMBL" id="JANTQA010000030">
    <property type="protein sequence ID" value="KAJ3440427.1"/>
    <property type="molecule type" value="Genomic_DNA"/>
</dbReference>
<feature type="transmembrane region" description="Helical" evidence="7">
    <location>
        <begin position="383"/>
        <end position="404"/>
    </location>
</feature>
<feature type="transmembrane region" description="Helical" evidence="7">
    <location>
        <begin position="245"/>
        <end position="266"/>
    </location>
</feature>
<evidence type="ECO:0000256" key="1">
    <source>
        <dbReference type="ARBA" id="ARBA00004141"/>
    </source>
</evidence>
<keyword evidence="4 7" id="KW-1133">Transmembrane helix</keyword>
<protein>
    <submittedName>
        <fullName evidence="9 10">Rh50</fullName>
    </submittedName>
</protein>
<evidence type="ECO:0000259" key="8">
    <source>
        <dbReference type="Pfam" id="PF00909"/>
    </source>
</evidence>
<dbReference type="Proteomes" id="UP001150062">
    <property type="component" value="Unassembled WGS sequence"/>
</dbReference>
<evidence type="ECO:0000313" key="10">
    <source>
        <dbReference type="EMBL" id="KAJ6235582.1"/>
    </source>
</evidence>
<comment type="subcellular location">
    <subcellularLocation>
        <location evidence="1">Membrane</location>
        <topology evidence="1">Multi-pass membrane protein</topology>
    </subcellularLocation>
</comment>
<evidence type="ECO:0000256" key="3">
    <source>
        <dbReference type="ARBA" id="ARBA00022692"/>
    </source>
</evidence>
<dbReference type="GO" id="GO:0097272">
    <property type="term" value="P:ammonium homeostasis"/>
    <property type="evidence" value="ECO:0007669"/>
    <property type="project" value="TreeGrafter"/>
</dbReference>
<dbReference type="EMBL" id="JAOAOG010000257">
    <property type="protein sequence ID" value="KAJ6235582.1"/>
    <property type="molecule type" value="Genomic_DNA"/>
</dbReference>
<feature type="region of interest" description="Disordered" evidence="6">
    <location>
        <begin position="424"/>
        <end position="464"/>
    </location>
</feature>
<gene>
    <name evidence="9" type="ORF">M0812_14094</name>
    <name evidence="10" type="ORF">M0813_03729</name>
</gene>
<feature type="transmembrane region" description="Helical" evidence="7">
    <location>
        <begin position="120"/>
        <end position="139"/>
    </location>
</feature>
<proteinExistence type="inferred from homology"/>
<feature type="domain" description="Ammonium transporter AmtB-like" evidence="8">
    <location>
        <begin position="51"/>
        <end position="405"/>
    </location>
</feature>
<feature type="compositionally biased region" description="Basic and acidic residues" evidence="6">
    <location>
        <begin position="454"/>
        <end position="464"/>
    </location>
</feature>
<feature type="compositionally biased region" description="Acidic residues" evidence="6">
    <location>
        <begin position="424"/>
        <end position="435"/>
    </location>
</feature>
<dbReference type="PANTHER" id="PTHR11730">
    <property type="entry name" value="AMMONIUM TRANSPORTER"/>
    <property type="match status" value="1"/>
</dbReference>
<dbReference type="SUPFAM" id="SSF111352">
    <property type="entry name" value="Ammonium transporter"/>
    <property type="match status" value="1"/>
</dbReference>
<keyword evidence="5 7" id="KW-0472">Membrane</keyword>
<organism evidence="9 11">
    <name type="scientific">Anaeramoeba flamelloides</name>
    <dbReference type="NCBI Taxonomy" id="1746091"/>
    <lineage>
        <taxon>Eukaryota</taxon>
        <taxon>Metamonada</taxon>
        <taxon>Anaeramoebidae</taxon>
        <taxon>Anaeramoeba</taxon>
    </lineage>
</organism>
<comment type="caution">
    <text evidence="9">The sequence shown here is derived from an EMBL/GenBank/DDBJ whole genome shotgun (WGS) entry which is preliminary data.</text>
</comment>
<dbReference type="InterPro" id="IPR029020">
    <property type="entry name" value="Ammonium/urea_transptr"/>
</dbReference>
<feature type="transmembrane region" description="Helical" evidence="7">
    <location>
        <begin position="7"/>
        <end position="31"/>
    </location>
</feature>
<evidence type="ECO:0000256" key="2">
    <source>
        <dbReference type="ARBA" id="ARBA00011036"/>
    </source>
</evidence>
<feature type="transmembrane region" description="Helical" evidence="7">
    <location>
        <begin position="216"/>
        <end position="233"/>
    </location>
</feature>
<evidence type="ECO:0000256" key="6">
    <source>
        <dbReference type="SAM" id="MobiDB-lite"/>
    </source>
</evidence>
<dbReference type="GO" id="GO:0005886">
    <property type="term" value="C:plasma membrane"/>
    <property type="evidence" value="ECO:0007669"/>
    <property type="project" value="InterPro"/>
</dbReference>
<reference evidence="9" key="2">
    <citation type="submission" date="2022-08" db="EMBL/GenBank/DDBJ databases">
        <title>Novel sulphate-reducing endosymbionts in the free-living metamonad Anaeramoeba.</title>
        <authorList>
            <person name="Jerlstrom-Hultqvist J."/>
            <person name="Cepicka I."/>
            <person name="Gallot-Lavallee L."/>
            <person name="Salas-Leiva D."/>
            <person name="Curtis B.A."/>
            <person name="Zahonova K."/>
            <person name="Pipaliya S."/>
            <person name="Dacks J."/>
            <person name="Roger A.J."/>
        </authorList>
    </citation>
    <scope>NUCLEOTIDE SEQUENCE</scope>
    <source>
        <strain evidence="9">Busselton2</strain>
    </source>
</reference>
<evidence type="ECO:0000256" key="7">
    <source>
        <dbReference type="SAM" id="Phobius"/>
    </source>
</evidence>
<evidence type="ECO:0000313" key="9">
    <source>
        <dbReference type="EMBL" id="KAJ3440427.1"/>
    </source>
</evidence>
<dbReference type="AlphaFoldDB" id="A0AAV7ZEH3"/>
<evidence type="ECO:0000256" key="5">
    <source>
        <dbReference type="ARBA" id="ARBA00023136"/>
    </source>
</evidence>
<comment type="similarity">
    <text evidence="2">Belongs to the ammonium transporter (TC 2.A.49) family. Rh subfamily.</text>
</comment>
<dbReference type="Gene3D" id="1.10.3430.10">
    <property type="entry name" value="Ammonium transporter AmtB like domains"/>
    <property type="match status" value="1"/>
</dbReference>
<feature type="transmembrane region" description="Helical" evidence="7">
    <location>
        <begin position="51"/>
        <end position="72"/>
    </location>
</feature>
<dbReference type="GO" id="GO:0008519">
    <property type="term" value="F:ammonium channel activity"/>
    <property type="evidence" value="ECO:0007669"/>
    <property type="project" value="InterPro"/>
</dbReference>
<sequence>MGYKKTQIGFITVLTIFQIAFIVLSSIWFRYDESFDETSGADFDLRTDYYYTYYSDVAVMVIIGFGYLMTFLKKYGLSAAGYTFLLAAFCVQWTLIANAFWHQIHEYGELHRFDVDIPALIEGMFGAATVMISFGAVLGKTTPLQLILIAFFEIIFYSLNIYISVLRTHATDIGGSMIIHTFGAYFGMGLTTVLTSRKTKEHLKNPDNDATKVSDVFSLIGTIFLWLYWPSFNGALGVPGQRFKVVVNTVMSLCCSCVGSYVWSVLLNKGKFNAVDVQNATLAGGVAVGTSANLYINPVGAMAIGLIAGSISTIGFNKITPFLEETVGIHDTCGVHNLHGMPGIIGGISGIIAVYAGTEDHSLYNGAIGNYFPEGDHQPFRQLSALFITLSISYFGGLLTGFIMKFLGPNAEKPFTDEEFWFDEENDAEESEEEELEKKPLDDEESNISSSEDIQLKEKLSSEN</sequence>
<feature type="transmembrane region" description="Helical" evidence="7">
    <location>
        <begin position="79"/>
        <end position="100"/>
    </location>
</feature>
<feature type="transmembrane region" description="Helical" evidence="7">
    <location>
        <begin position="146"/>
        <end position="165"/>
    </location>
</feature>
<keyword evidence="12" id="KW-1185">Reference proteome</keyword>
<evidence type="ECO:0000313" key="11">
    <source>
        <dbReference type="Proteomes" id="UP001146793"/>
    </source>
</evidence>
<dbReference type="InterPro" id="IPR024041">
    <property type="entry name" value="NH4_transpt_AmtB-like_dom"/>
</dbReference>
<dbReference type="PANTHER" id="PTHR11730:SF60">
    <property type="entry name" value="RH50, ISOFORM D"/>
    <property type="match status" value="1"/>
</dbReference>
<keyword evidence="3 7" id="KW-0812">Transmembrane</keyword>
<dbReference type="PRINTS" id="PR00342">
    <property type="entry name" value="RHESUSRHD"/>
</dbReference>
<dbReference type="InterPro" id="IPR002229">
    <property type="entry name" value="RhesusRHD"/>
</dbReference>
<evidence type="ECO:0000313" key="12">
    <source>
        <dbReference type="Proteomes" id="UP001150062"/>
    </source>
</evidence>
<name>A0AAV7ZEH3_9EUKA</name>
<reference evidence="10" key="1">
    <citation type="submission" date="2022-08" db="EMBL/GenBank/DDBJ databases">
        <title>Novel sulfate-reducing endosymbionts in the free-living metamonad Anaeramoeba.</title>
        <authorList>
            <person name="Jerlstrom-Hultqvist J."/>
            <person name="Cepicka I."/>
            <person name="Gallot-Lavallee L."/>
            <person name="Salas-Leiva D."/>
            <person name="Curtis B.A."/>
            <person name="Zahonova K."/>
            <person name="Pipaliya S."/>
            <person name="Dacks J."/>
            <person name="Roger A.J."/>
        </authorList>
    </citation>
    <scope>NUCLEOTIDE SEQUENCE</scope>
    <source>
        <strain evidence="10">Schooner1</strain>
    </source>
</reference>
<dbReference type="Pfam" id="PF00909">
    <property type="entry name" value="Ammonium_transp"/>
    <property type="match status" value="1"/>
</dbReference>
<evidence type="ECO:0000256" key="4">
    <source>
        <dbReference type="ARBA" id="ARBA00022989"/>
    </source>
</evidence>
<dbReference type="Proteomes" id="UP001146793">
    <property type="component" value="Unassembled WGS sequence"/>
</dbReference>